<evidence type="ECO:0000256" key="1">
    <source>
        <dbReference type="SAM" id="MobiDB-lite"/>
    </source>
</evidence>
<feature type="compositionally biased region" description="Low complexity" evidence="1">
    <location>
        <begin position="153"/>
        <end position="168"/>
    </location>
</feature>
<dbReference type="RefSeq" id="XP_008240789.1">
    <property type="nucleotide sequence ID" value="XM_008242567.1"/>
</dbReference>
<dbReference type="SUPFAM" id="SSF53098">
    <property type="entry name" value="Ribonuclease H-like"/>
    <property type="match status" value="1"/>
</dbReference>
<dbReference type="GeneID" id="103339298"/>
<protein>
    <submittedName>
        <fullName evidence="3">Vegetative cell wall protein gp1-like</fullName>
    </submittedName>
</protein>
<gene>
    <name evidence="3" type="primary">LOC103339298</name>
</gene>
<dbReference type="InterPro" id="IPR012337">
    <property type="entry name" value="RNaseH-like_sf"/>
</dbReference>
<feature type="region of interest" description="Disordered" evidence="1">
    <location>
        <begin position="71"/>
        <end position="178"/>
    </location>
</feature>
<reference evidence="3" key="2">
    <citation type="submission" date="2025-08" db="UniProtKB">
        <authorList>
            <consortium name="RefSeq"/>
        </authorList>
    </citation>
    <scope>IDENTIFICATION</scope>
</reference>
<feature type="compositionally biased region" description="Polar residues" evidence="1">
    <location>
        <begin position="140"/>
        <end position="152"/>
    </location>
</feature>
<feature type="compositionally biased region" description="Pro residues" evidence="1">
    <location>
        <begin position="120"/>
        <end position="130"/>
    </location>
</feature>
<evidence type="ECO:0000313" key="3">
    <source>
        <dbReference type="RefSeq" id="XP_008240789.1"/>
    </source>
</evidence>
<proteinExistence type="predicted"/>
<evidence type="ECO:0000313" key="2">
    <source>
        <dbReference type="Proteomes" id="UP000694861"/>
    </source>
</evidence>
<keyword evidence="2" id="KW-1185">Reference proteome</keyword>
<feature type="compositionally biased region" description="Pro residues" evidence="1">
    <location>
        <begin position="78"/>
        <end position="98"/>
    </location>
</feature>
<dbReference type="InterPro" id="IPR036397">
    <property type="entry name" value="RNaseH_sf"/>
</dbReference>
<organism evidence="2 3">
    <name type="scientific">Prunus mume</name>
    <name type="common">Japanese apricot</name>
    <name type="synonym">Armeniaca mume</name>
    <dbReference type="NCBI Taxonomy" id="102107"/>
    <lineage>
        <taxon>Eukaryota</taxon>
        <taxon>Viridiplantae</taxon>
        <taxon>Streptophyta</taxon>
        <taxon>Embryophyta</taxon>
        <taxon>Tracheophyta</taxon>
        <taxon>Spermatophyta</taxon>
        <taxon>Magnoliopsida</taxon>
        <taxon>eudicotyledons</taxon>
        <taxon>Gunneridae</taxon>
        <taxon>Pentapetalae</taxon>
        <taxon>rosids</taxon>
        <taxon>fabids</taxon>
        <taxon>Rosales</taxon>
        <taxon>Rosaceae</taxon>
        <taxon>Amygdaloideae</taxon>
        <taxon>Amygdaleae</taxon>
        <taxon>Prunus</taxon>
    </lineage>
</organism>
<name>A0ABM0PK66_PRUMU</name>
<reference evidence="2" key="1">
    <citation type="journal article" date="2012" name="Nat. Commun.">
        <title>The genome of Prunus mume.</title>
        <authorList>
            <person name="Zhang Q."/>
            <person name="Chen W."/>
            <person name="Sun L."/>
            <person name="Zhao F."/>
            <person name="Huang B."/>
            <person name="Yang W."/>
            <person name="Tao Y."/>
            <person name="Wang J."/>
            <person name="Yuan Z."/>
            <person name="Fan G."/>
            <person name="Xing Z."/>
            <person name="Han C."/>
            <person name="Pan H."/>
            <person name="Zhong X."/>
            <person name="Shi W."/>
            <person name="Liang X."/>
            <person name="Du D."/>
            <person name="Sun F."/>
            <person name="Xu Z."/>
            <person name="Hao R."/>
            <person name="Lv T."/>
            <person name="Lv Y."/>
            <person name="Zheng Z."/>
            <person name="Sun M."/>
            <person name="Luo L."/>
            <person name="Cai M."/>
            <person name="Gao Y."/>
            <person name="Wang J."/>
            <person name="Yin Y."/>
            <person name="Xu X."/>
            <person name="Cheng T."/>
            <person name="Wang J."/>
        </authorList>
    </citation>
    <scope>NUCLEOTIDE SEQUENCE [LARGE SCALE GENOMIC DNA]</scope>
</reference>
<sequence>MPQQNGLAESKHRHIVTMIRTLLATSNVPHRFWVEAALTAVSAPTATVELDIFPQGGLSAQLPAITTTTQASPVAPAGLPPPLISLPSSPGPQPPSAGPLPSSADPQPSSSGPHVTFGPSPTPDPNPSPGPSLSHVQPAASVQFTGPSSSTFAHAALPSPAAAQPSHPMTTRLRAGIL</sequence>
<accession>A0ABM0PK66</accession>
<dbReference type="Gene3D" id="3.30.420.10">
    <property type="entry name" value="Ribonuclease H-like superfamily/Ribonuclease H"/>
    <property type="match status" value="1"/>
</dbReference>
<dbReference type="Proteomes" id="UP000694861">
    <property type="component" value="Linkage group LG8"/>
</dbReference>